<evidence type="ECO:0000313" key="13">
    <source>
        <dbReference type="EMBL" id="MFC3606195.1"/>
    </source>
</evidence>
<comment type="similarity">
    <text evidence="2 10">Belongs to the cytochrome c oxidase subunit 3 family.</text>
</comment>
<evidence type="ECO:0000256" key="5">
    <source>
        <dbReference type="ARBA" id="ARBA00022967"/>
    </source>
</evidence>
<keyword evidence="14" id="KW-1185">Reference proteome</keyword>
<protein>
    <recommendedName>
        <fullName evidence="3">cytochrome-c oxidase</fullName>
        <ecNumber evidence="3">7.1.1.9</ecNumber>
    </recommendedName>
    <alternativeName>
        <fullName evidence="8">Cytochrome aa3 subunit 3</fullName>
    </alternativeName>
    <alternativeName>
        <fullName evidence="9">Cytochrome c oxidase polypeptide III</fullName>
    </alternativeName>
</protein>
<evidence type="ECO:0000256" key="10">
    <source>
        <dbReference type="RuleBase" id="RU003376"/>
    </source>
</evidence>
<sequence length="297" mass="33637">MTTPPHENYYVPERSHWPIVASISLLILVAGLATWLNDLTANRDRILGPAIFFVGAMFVAWMLFGWFGSVVREARAGLYSAQMDRSFRWTMGWFIFSEVMLFAALFGALFYIRYWVGPWLAGEGEKGMSNLLWPGFEYSWPLLENPDPRRFPSPAGVINPWTLPLLNTVLLVSSSLTLTLAHHALKKDRRGSLKAWLGLTLVLGAVFLTLQGLEYLHAYRDLGLTLGSGIYGATFFMLTGFHGAHVTLGAIILLVMFIRILRGHFTPQQHFGFEAAAWYWHFVDVVWIGLFVFVYVI</sequence>
<reference evidence="14" key="1">
    <citation type="journal article" date="2019" name="Int. J. Syst. Evol. Microbiol.">
        <title>The Global Catalogue of Microorganisms (GCM) 10K type strain sequencing project: providing services to taxonomists for standard genome sequencing and annotation.</title>
        <authorList>
            <consortium name="The Broad Institute Genomics Platform"/>
            <consortium name="The Broad Institute Genome Sequencing Center for Infectious Disease"/>
            <person name="Wu L."/>
            <person name="Ma J."/>
        </authorList>
    </citation>
    <scope>NUCLEOTIDE SEQUENCE [LARGE SCALE GENOMIC DNA]</scope>
    <source>
        <strain evidence="14">KCTC 42447</strain>
    </source>
</reference>
<evidence type="ECO:0000256" key="7">
    <source>
        <dbReference type="ARBA" id="ARBA00023136"/>
    </source>
</evidence>
<feature type="domain" description="Heme-copper oxidase subunit III family profile" evidence="12">
    <location>
        <begin position="5"/>
        <end position="297"/>
    </location>
</feature>
<feature type="transmembrane region" description="Helical" evidence="11">
    <location>
        <begin position="48"/>
        <end position="71"/>
    </location>
</feature>
<proteinExistence type="inferred from homology"/>
<dbReference type="InterPro" id="IPR035973">
    <property type="entry name" value="Cyt_c_oxidase_su3-like_sf"/>
</dbReference>
<dbReference type="PANTHER" id="PTHR11403">
    <property type="entry name" value="CYTOCHROME C OXIDASE SUBUNIT III"/>
    <property type="match status" value="1"/>
</dbReference>
<dbReference type="Pfam" id="PF00510">
    <property type="entry name" value="COX3"/>
    <property type="match status" value="2"/>
</dbReference>
<dbReference type="Gene3D" id="1.20.120.80">
    <property type="entry name" value="Cytochrome c oxidase, subunit III, four-helix bundle"/>
    <property type="match status" value="1"/>
</dbReference>
<organism evidence="13 14">
    <name type="scientific">Stutzerimonas tarimensis</name>
    <dbReference type="NCBI Taxonomy" id="1507735"/>
    <lineage>
        <taxon>Bacteria</taxon>
        <taxon>Pseudomonadati</taxon>
        <taxon>Pseudomonadota</taxon>
        <taxon>Gammaproteobacteria</taxon>
        <taxon>Pseudomonadales</taxon>
        <taxon>Pseudomonadaceae</taxon>
        <taxon>Stutzerimonas</taxon>
    </lineage>
</organism>
<evidence type="ECO:0000256" key="3">
    <source>
        <dbReference type="ARBA" id="ARBA00012949"/>
    </source>
</evidence>
<dbReference type="InterPro" id="IPR013833">
    <property type="entry name" value="Cyt_c_oxidase_su3_a-hlx"/>
</dbReference>
<evidence type="ECO:0000256" key="9">
    <source>
        <dbReference type="ARBA" id="ARBA00031625"/>
    </source>
</evidence>
<dbReference type="RefSeq" id="WP_386359949.1">
    <property type="nucleotide sequence ID" value="NZ_JBHRXZ010000001.1"/>
</dbReference>
<keyword evidence="5" id="KW-1278">Translocase</keyword>
<gene>
    <name evidence="13" type="ORF">ACFOMF_00125</name>
</gene>
<dbReference type="InterPro" id="IPR033945">
    <property type="entry name" value="Cyt_c_oxase_su3_dom"/>
</dbReference>
<feature type="transmembrane region" description="Helical" evidence="11">
    <location>
        <begin position="193"/>
        <end position="210"/>
    </location>
</feature>
<feature type="transmembrane region" description="Helical" evidence="11">
    <location>
        <begin position="161"/>
        <end position="181"/>
    </location>
</feature>
<evidence type="ECO:0000256" key="1">
    <source>
        <dbReference type="ARBA" id="ARBA00004141"/>
    </source>
</evidence>
<keyword evidence="6 11" id="KW-1133">Transmembrane helix</keyword>
<dbReference type="SUPFAM" id="SSF81452">
    <property type="entry name" value="Cytochrome c oxidase subunit III-like"/>
    <property type="match status" value="1"/>
</dbReference>
<dbReference type="PANTHER" id="PTHR11403:SF7">
    <property type="entry name" value="CYTOCHROME C OXIDASE SUBUNIT 3"/>
    <property type="match status" value="1"/>
</dbReference>
<dbReference type="EMBL" id="JBHRXZ010000001">
    <property type="protein sequence ID" value="MFC3606195.1"/>
    <property type="molecule type" value="Genomic_DNA"/>
</dbReference>
<dbReference type="Gene3D" id="1.10.287.70">
    <property type="match status" value="1"/>
</dbReference>
<name>A0ABV7T1R4_9GAMM</name>
<evidence type="ECO:0000256" key="6">
    <source>
        <dbReference type="ARBA" id="ARBA00022989"/>
    </source>
</evidence>
<dbReference type="InterPro" id="IPR000298">
    <property type="entry name" value="Cyt_c_oxidase-like_su3"/>
</dbReference>
<accession>A0ABV7T1R4</accession>
<evidence type="ECO:0000313" key="14">
    <source>
        <dbReference type="Proteomes" id="UP001595630"/>
    </source>
</evidence>
<evidence type="ECO:0000256" key="2">
    <source>
        <dbReference type="ARBA" id="ARBA00010581"/>
    </source>
</evidence>
<dbReference type="Proteomes" id="UP001595630">
    <property type="component" value="Unassembled WGS sequence"/>
</dbReference>
<dbReference type="EC" id="7.1.1.9" evidence="3"/>
<comment type="subcellular location">
    <subcellularLocation>
        <location evidence="10">Cell membrane</location>
        <topology evidence="10">Multi-pass membrane protein</topology>
    </subcellularLocation>
    <subcellularLocation>
        <location evidence="1">Membrane</location>
        <topology evidence="1">Multi-pass membrane protein</topology>
    </subcellularLocation>
</comment>
<feature type="transmembrane region" description="Helical" evidence="11">
    <location>
        <begin position="92"/>
        <end position="112"/>
    </location>
</feature>
<keyword evidence="4 10" id="KW-0812">Transmembrane</keyword>
<evidence type="ECO:0000256" key="4">
    <source>
        <dbReference type="ARBA" id="ARBA00022692"/>
    </source>
</evidence>
<evidence type="ECO:0000259" key="12">
    <source>
        <dbReference type="PROSITE" id="PS50253"/>
    </source>
</evidence>
<dbReference type="CDD" id="cd01665">
    <property type="entry name" value="Cyt_c_Oxidase_III"/>
    <property type="match status" value="1"/>
</dbReference>
<feature type="transmembrane region" description="Helical" evidence="11">
    <location>
        <begin position="278"/>
        <end position="296"/>
    </location>
</feature>
<feature type="transmembrane region" description="Helical" evidence="11">
    <location>
        <begin position="230"/>
        <end position="257"/>
    </location>
</feature>
<dbReference type="InterPro" id="IPR024791">
    <property type="entry name" value="Cyt_c/ubiquinol_Oxase_su3"/>
</dbReference>
<dbReference type="PROSITE" id="PS50253">
    <property type="entry name" value="COX3"/>
    <property type="match status" value="1"/>
</dbReference>
<feature type="transmembrane region" description="Helical" evidence="11">
    <location>
        <begin position="17"/>
        <end position="36"/>
    </location>
</feature>
<evidence type="ECO:0000256" key="11">
    <source>
        <dbReference type="SAM" id="Phobius"/>
    </source>
</evidence>
<comment type="caution">
    <text evidence="13">The sequence shown here is derived from an EMBL/GenBank/DDBJ whole genome shotgun (WGS) entry which is preliminary data.</text>
</comment>
<keyword evidence="7 11" id="KW-0472">Membrane</keyword>
<evidence type="ECO:0000256" key="8">
    <source>
        <dbReference type="ARBA" id="ARBA00031400"/>
    </source>
</evidence>